<dbReference type="PANTHER" id="PTHR12126:SF11">
    <property type="entry name" value="NADH DEHYDROGENASE [UBIQUINONE] 1 ALPHA SUBCOMPLEX SUBUNIT 9, MITOCHONDRIAL"/>
    <property type="match status" value="1"/>
</dbReference>
<gene>
    <name evidence="2" type="ORF">A0U92_06225</name>
</gene>
<dbReference type="STRING" id="435.A0U92_06225"/>
<dbReference type="EMBL" id="CP014692">
    <property type="protein sequence ID" value="AQS84438.1"/>
    <property type="molecule type" value="Genomic_DNA"/>
</dbReference>
<evidence type="ECO:0000259" key="1">
    <source>
        <dbReference type="Pfam" id="PF01370"/>
    </source>
</evidence>
<dbReference type="InterPro" id="IPR036291">
    <property type="entry name" value="NAD(P)-bd_dom_sf"/>
</dbReference>
<dbReference type="KEGG" id="aace:A0U92_06225"/>
<proteinExistence type="predicted"/>
<dbReference type="SUPFAM" id="SSF51735">
    <property type="entry name" value="NAD(P)-binding Rossmann-fold domains"/>
    <property type="match status" value="1"/>
</dbReference>
<dbReference type="Gene3D" id="3.40.50.720">
    <property type="entry name" value="NAD(P)-binding Rossmann-like Domain"/>
    <property type="match status" value="1"/>
</dbReference>
<feature type="domain" description="NAD-dependent epimerase/dehydratase" evidence="1">
    <location>
        <begin position="3"/>
        <end position="205"/>
    </location>
</feature>
<name>A0A1U9KFB5_ACEAC</name>
<dbReference type="Proteomes" id="UP000188937">
    <property type="component" value="Chromosome"/>
</dbReference>
<accession>A0A1U9KFB5</accession>
<keyword evidence="3" id="KW-1185">Reference proteome</keyword>
<dbReference type="InterPro" id="IPR001509">
    <property type="entry name" value="Epimerase_deHydtase"/>
</dbReference>
<dbReference type="PANTHER" id="PTHR12126">
    <property type="entry name" value="NADH-UBIQUINONE OXIDOREDUCTASE 39 KDA SUBUNIT-RELATED"/>
    <property type="match status" value="1"/>
</dbReference>
<sequence>MRVAVIGGSGFIGSEIVANLLSHGHAVTLFCRDAARTARRFPAASVVSFDLVKGRAEDLASQLAGCEVVVNCAGVLKGGTGFSEHDVHVTGTEKLLAASRQAGVTRIVHISAIGIDHATTPYAASKLESEQRLLKASVAYPGLSIVILRPSFLYGKGSYGGSSAIRGLCALPGVLPLIAGGRQKFQPVCLPDMAEVVRAALTTATGKQVVIVDVCGPEVLTTRDIALKIRAWLGFSAPREMKVPDGFTRVLARLGDVFPIGGLCSAIREQLATDYVSSTPPSHGQGTLGVALRSMDDFLQANPSSVQDRWHAKLHVLRPALSASIGLLWLGSGLAGLAAGKEAETVLSTKGVPPRAARVTGYGFSLVDLFFAWEIFTGRVHKRGWLRQTGLVAGYSAGLTALKPGLWKNPYGALLKNLPIMGLLAVLALTDDDR</sequence>
<organism evidence="2 3">
    <name type="scientific">Acetobacter aceti</name>
    <dbReference type="NCBI Taxonomy" id="435"/>
    <lineage>
        <taxon>Bacteria</taxon>
        <taxon>Pseudomonadati</taxon>
        <taxon>Pseudomonadota</taxon>
        <taxon>Alphaproteobacteria</taxon>
        <taxon>Acetobacterales</taxon>
        <taxon>Acetobacteraceae</taxon>
        <taxon>Acetobacter</taxon>
        <taxon>Acetobacter subgen. Acetobacter</taxon>
    </lineage>
</organism>
<dbReference type="AlphaFoldDB" id="A0A1U9KFB5"/>
<evidence type="ECO:0000313" key="2">
    <source>
        <dbReference type="EMBL" id="AQS84438.1"/>
    </source>
</evidence>
<protein>
    <recommendedName>
        <fullName evidence="1">NAD-dependent epimerase/dehydratase domain-containing protein</fullName>
    </recommendedName>
</protein>
<dbReference type="InterPro" id="IPR025695">
    <property type="entry name" value="DoxX-like"/>
</dbReference>
<dbReference type="Pfam" id="PF13781">
    <property type="entry name" value="DoxX_3"/>
    <property type="match status" value="1"/>
</dbReference>
<dbReference type="RefSeq" id="WP_222927855.1">
    <property type="nucleotide sequence ID" value="NZ_CP014692.1"/>
</dbReference>
<evidence type="ECO:0000313" key="3">
    <source>
        <dbReference type="Proteomes" id="UP000188937"/>
    </source>
</evidence>
<reference evidence="2 3" key="1">
    <citation type="submission" date="2016-03" db="EMBL/GenBank/DDBJ databases">
        <title>Acetic acid bacteria sequencing.</title>
        <authorList>
            <person name="Brandt J."/>
            <person name="Jakob F."/>
            <person name="Vogel R.F."/>
        </authorList>
    </citation>
    <scope>NUCLEOTIDE SEQUENCE [LARGE SCALE GENOMIC DNA]</scope>
    <source>
        <strain evidence="2 3">TMW2.1153</strain>
    </source>
</reference>
<dbReference type="GO" id="GO:0044877">
    <property type="term" value="F:protein-containing complex binding"/>
    <property type="evidence" value="ECO:0007669"/>
    <property type="project" value="TreeGrafter"/>
</dbReference>
<dbReference type="Pfam" id="PF01370">
    <property type="entry name" value="Epimerase"/>
    <property type="match status" value="1"/>
</dbReference>
<dbReference type="InterPro" id="IPR051207">
    <property type="entry name" value="ComplexI_NDUFA9_subunit"/>
</dbReference>